<proteinExistence type="evidence at transcript level"/>
<accession>F2EA20</accession>
<dbReference type="PANTHER" id="PTHR33065:SF110">
    <property type="entry name" value="DUF6598 DOMAIN-CONTAINING PROTEIN"/>
    <property type="match status" value="1"/>
</dbReference>
<sequence length="370" mass="41366">MDSKKGMSEMQMDPGATSKDTAAGKRKMKKIVPEMGKKAAKPSVWKIDSTVKETRPPAFLHKLTIPVDDDDRDEFNESWMGTWGDFIVSMDRKTTIPSAGFTDLVTRRGGVYAVDTLQLFEVKVSIKETSGSMWPLHVYGFIAARDSVDYKRNIIFEREKDNCQIISEGFPYLALTGPARAVVLIDPVYFEIDLKVNGTGQSEDQDLIYIADPFRNTNPFDSSVFTSVYTNKISTLELTFGHIIMSVEASISMKIIHGSWPDGFRGSFAARTASINNMTIWLLQIGDNNELPLADDGTIKLQRHVVCAEIKNAENEEYLEVSVGGYGVGWQRFDAGLHFTPQERGKLKGILNVDSCEIEVTVSWSLIKYC</sequence>
<evidence type="ECO:0000259" key="2">
    <source>
        <dbReference type="Pfam" id="PF20241"/>
    </source>
</evidence>
<reference evidence="3" key="1">
    <citation type="journal article" date="2011" name="Plant Physiol.">
        <title>Comprehensive sequence analysis of 24,783 barley full-length cDNAs derived from 12 clone libraries.</title>
        <authorList>
            <person name="Matsumoto T."/>
            <person name="Tanaka T."/>
            <person name="Sakai H."/>
            <person name="Amano N."/>
            <person name="Kanamori H."/>
            <person name="Kurita K."/>
            <person name="Kikuta A."/>
            <person name="Kamiya K."/>
            <person name="Yamamoto M."/>
            <person name="Ikawa H."/>
            <person name="Fujii N."/>
            <person name="Hori K."/>
            <person name="Itoh T."/>
            <person name="Sato K."/>
        </authorList>
    </citation>
    <scope>NUCLEOTIDE SEQUENCE</scope>
    <source>
        <tissue evidence="3">Flower</tissue>
    </source>
</reference>
<dbReference type="EMBL" id="AK372995">
    <property type="protein sequence ID" value="BAK04192.1"/>
    <property type="molecule type" value="mRNA"/>
</dbReference>
<dbReference type="AlphaFoldDB" id="F2EA20"/>
<dbReference type="Pfam" id="PF20241">
    <property type="entry name" value="DUF6598"/>
    <property type="match status" value="1"/>
</dbReference>
<dbReference type="PANTHER" id="PTHR33065">
    <property type="entry name" value="OS07G0486400 PROTEIN"/>
    <property type="match status" value="1"/>
</dbReference>
<feature type="domain" description="DUF6598" evidence="2">
    <location>
        <begin position="116"/>
        <end position="362"/>
    </location>
</feature>
<evidence type="ECO:0000256" key="1">
    <source>
        <dbReference type="SAM" id="MobiDB-lite"/>
    </source>
</evidence>
<name>F2EA20_HORVV</name>
<dbReference type="InterPro" id="IPR046533">
    <property type="entry name" value="DUF6598"/>
</dbReference>
<evidence type="ECO:0000313" key="3">
    <source>
        <dbReference type="EMBL" id="BAK04192.1"/>
    </source>
</evidence>
<feature type="region of interest" description="Disordered" evidence="1">
    <location>
        <begin position="1"/>
        <end position="37"/>
    </location>
</feature>
<protein>
    <submittedName>
        <fullName evidence="3">Predicted protein</fullName>
    </submittedName>
</protein>
<organism evidence="3">
    <name type="scientific">Hordeum vulgare subsp. vulgare</name>
    <name type="common">Domesticated barley</name>
    <dbReference type="NCBI Taxonomy" id="112509"/>
    <lineage>
        <taxon>Eukaryota</taxon>
        <taxon>Viridiplantae</taxon>
        <taxon>Streptophyta</taxon>
        <taxon>Embryophyta</taxon>
        <taxon>Tracheophyta</taxon>
        <taxon>Spermatophyta</taxon>
        <taxon>Magnoliopsida</taxon>
        <taxon>Liliopsida</taxon>
        <taxon>Poales</taxon>
        <taxon>Poaceae</taxon>
        <taxon>BOP clade</taxon>
        <taxon>Pooideae</taxon>
        <taxon>Triticodae</taxon>
        <taxon>Triticeae</taxon>
        <taxon>Hordeinae</taxon>
        <taxon>Hordeum</taxon>
    </lineage>
</organism>